<name>A0A1W6K1U4_9CREN</name>
<dbReference type="InterPro" id="IPR036388">
    <property type="entry name" value="WH-like_DNA-bd_sf"/>
</dbReference>
<keyword evidence="3" id="KW-1185">Reference proteome</keyword>
<dbReference type="AlphaFoldDB" id="A0A1W6K1U4"/>
<feature type="domain" description="DUF7343" evidence="1">
    <location>
        <begin position="4"/>
        <end position="57"/>
    </location>
</feature>
<evidence type="ECO:0000313" key="2">
    <source>
        <dbReference type="EMBL" id="ARM76460.1"/>
    </source>
</evidence>
<dbReference type="PANTHER" id="PTHR30024">
    <property type="entry name" value="ALIPHATIC SULFONATES-BINDING PROTEIN-RELATED"/>
    <property type="match status" value="1"/>
</dbReference>
<evidence type="ECO:0000259" key="1">
    <source>
        <dbReference type="Pfam" id="PF24034"/>
    </source>
</evidence>
<gene>
    <name evidence="2" type="ORF">B6F84_10800</name>
</gene>
<dbReference type="InterPro" id="IPR036390">
    <property type="entry name" value="WH_DNA-bd_sf"/>
</dbReference>
<sequence>MNSKDKIISILRQNGSLPQSELVKISGISKSRISELLSDLEKQGVIKRQVIAGKNLIVSLNEKRFLRLGIITAAEYPFIIPFVKKMKEKNIEVEIKIYNNGLDVTRDLALGKIDLGFSPVVSQIIFSKVFNINIIAGGAKGGGGIVGDSCKVGSTVLSSMEVWTLEELKDVKIIPYNSPIDMINSFEKKEIKAIAIWEPYLSILESKGYEISHAFDYNHCCTLAVRNGLEYEKIKSIYEESFSWFLSSKDRWISDYANLLGQDYNLLKKSVNRYEFDSYLDLNDIYKKLKKSNIYVPAY</sequence>
<dbReference type="GeneID" id="41591419"/>
<dbReference type="OrthoDB" id="10037at2157"/>
<proteinExistence type="predicted"/>
<dbReference type="Proteomes" id="UP000193404">
    <property type="component" value="Chromosome"/>
</dbReference>
<dbReference type="InterPro" id="IPR011991">
    <property type="entry name" value="ArsR-like_HTH"/>
</dbReference>
<dbReference type="KEGG" id="aman:B6F84_10800"/>
<dbReference type="RefSeq" id="WP_148692248.1">
    <property type="nucleotide sequence ID" value="NZ_CP020477.1"/>
</dbReference>
<dbReference type="STRING" id="282676.B6F84_10800"/>
<reference evidence="2 3" key="1">
    <citation type="submission" date="2017-03" db="EMBL/GenBank/DDBJ databases">
        <title>Sulfur activation and transportation mechanism of thermophilic Archaea Acidianus manzaensis YN-25.</title>
        <authorList>
            <person name="Ma Y."/>
            <person name="Yang Y."/>
            <person name="Xia J."/>
        </authorList>
    </citation>
    <scope>NUCLEOTIDE SEQUENCE [LARGE SCALE GENOMIC DNA]</scope>
    <source>
        <strain evidence="2 3">YN-25</strain>
    </source>
</reference>
<dbReference type="EMBL" id="CP020477">
    <property type="protein sequence ID" value="ARM76460.1"/>
    <property type="molecule type" value="Genomic_DNA"/>
</dbReference>
<dbReference type="InterPro" id="IPR055767">
    <property type="entry name" value="DUF7343"/>
</dbReference>
<organism evidence="2 3">
    <name type="scientific">Acidianus manzaensis</name>
    <dbReference type="NCBI Taxonomy" id="282676"/>
    <lineage>
        <taxon>Archaea</taxon>
        <taxon>Thermoproteota</taxon>
        <taxon>Thermoprotei</taxon>
        <taxon>Sulfolobales</taxon>
        <taxon>Sulfolobaceae</taxon>
        <taxon>Acidianus</taxon>
    </lineage>
</organism>
<protein>
    <submittedName>
        <fullName evidence="2">MarR family transcriptional regulator</fullName>
    </submittedName>
</protein>
<dbReference type="CDD" id="cd00090">
    <property type="entry name" value="HTH_ARSR"/>
    <property type="match status" value="1"/>
</dbReference>
<dbReference type="PANTHER" id="PTHR30024:SF42">
    <property type="entry name" value="ALIPHATIC SULFONATES-BINDING PROTEIN-RELATED"/>
    <property type="match status" value="1"/>
</dbReference>
<dbReference type="PIRSF" id="PIRSF012876">
    <property type="entry name" value="Txn_rg_UCP012876"/>
    <property type="match status" value="1"/>
</dbReference>
<dbReference type="Gene3D" id="1.10.10.10">
    <property type="entry name" value="Winged helix-like DNA-binding domain superfamily/Winged helix DNA-binding domain"/>
    <property type="match status" value="1"/>
</dbReference>
<accession>A0A1W6K1U4</accession>
<dbReference type="Pfam" id="PF24034">
    <property type="entry name" value="DUF7343"/>
    <property type="match status" value="1"/>
</dbReference>
<dbReference type="InterPro" id="IPR014466">
    <property type="entry name" value="Txn_rg_UCP012876"/>
</dbReference>
<dbReference type="SUPFAM" id="SSF46785">
    <property type="entry name" value="Winged helix' DNA-binding domain"/>
    <property type="match status" value="1"/>
</dbReference>
<dbReference type="SUPFAM" id="SSF53850">
    <property type="entry name" value="Periplasmic binding protein-like II"/>
    <property type="match status" value="1"/>
</dbReference>
<dbReference type="Gene3D" id="3.40.190.10">
    <property type="entry name" value="Periplasmic binding protein-like II"/>
    <property type="match status" value="1"/>
</dbReference>
<evidence type="ECO:0000313" key="3">
    <source>
        <dbReference type="Proteomes" id="UP000193404"/>
    </source>
</evidence>